<feature type="region of interest" description="Disordered" evidence="8">
    <location>
        <begin position="246"/>
        <end position="346"/>
    </location>
</feature>
<feature type="compositionally biased region" description="Basic and acidic residues" evidence="8">
    <location>
        <begin position="316"/>
        <end position="333"/>
    </location>
</feature>
<evidence type="ECO:0000256" key="4">
    <source>
        <dbReference type="ARBA" id="ARBA00023204"/>
    </source>
</evidence>
<evidence type="ECO:0000256" key="2">
    <source>
        <dbReference type="ARBA" id="ARBA00022763"/>
    </source>
</evidence>
<dbReference type="Gene3D" id="2.170.210.10">
    <property type="entry name" value="DNA double-strand break repair and VJ recombination XRCC4, N-terminal"/>
    <property type="match status" value="1"/>
</dbReference>
<dbReference type="OrthoDB" id="2155935at2759"/>
<keyword evidence="3" id="KW-0238">DNA-binding</keyword>
<reference evidence="11" key="1">
    <citation type="submission" date="2022-11" db="UniProtKB">
        <authorList>
            <consortium name="EnsemblMetazoa"/>
        </authorList>
    </citation>
    <scope>IDENTIFICATION</scope>
</reference>
<feature type="domain" description="XLF-like coiled-coil region" evidence="10">
    <location>
        <begin position="140"/>
        <end position="178"/>
    </location>
</feature>
<evidence type="ECO:0000256" key="3">
    <source>
        <dbReference type="ARBA" id="ARBA00023125"/>
    </source>
</evidence>
<dbReference type="GO" id="GO:0006303">
    <property type="term" value="P:double-strand break repair via nonhomologous end joining"/>
    <property type="evidence" value="ECO:0007669"/>
    <property type="project" value="TreeGrafter"/>
</dbReference>
<comment type="subcellular location">
    <subcellularLocation>
        <location evidence="1">Nucleus</location>
    </subcellularLocation>
</comment>
<evidence type="ECO:0000259" key="10">
    <source>
        <dbReference type="Pfam" id="PF21928"/>
    </source>
</evidence>
<dbReference type="EnsemblMetazoa" id="XM_038202453.1">
    <property type="protein sequence ID" value="XP_038058381.1"/>
    <property type="gene ID" value="LOC119729739"/>
</dbReference>
<dbReference type="GeneID" id="119729739"/>
<name>A0A914A3H3_PATMI</name>
<keyword evidence="12" id="KW-1185">Reference proteome</keyword>
<dbReference type="InterPro" id="IPR053829">
    <property type="entry name" value="XLF-like_CC"/>
</dbReference>
<keyword evidence="4" id="KW-0234">DNA repair</keyword>
<evidence type="ECO:0000259" key="9">
    <source>
        <dbReference type="Pfam" id="PF09302"/>
    </source>
</evidence>
<sequence>MTTTQLEWRRRWKPDLTAQVWQPFQLNKQRALVKCLFREDRYELLVYDMETLWYEECSRKAFEHKAKKLNPNVEAPLATLLQHLRDNLANQKKKSTYSLEPPKSRDQSGVVLRLGSHLTGGVPFKWEFHCQEATNDMYACHLATPLLTMVSELCRREAELHKILKRKDAEIEDYKAAGGKVSRKHLETTPFDGKAFNSDMNFSKAFESQVQSSGASAFSEPGQELYRQVMMTNAWLNRPVEQASSDDELLDDISGDTVGQTAGASGPSWAHRLPPSLVANAQTAGASYGSPTKSITPKGSPVKGASSPGSSAEDTELMRRQALERRLAEEKAKQQQPVKKKKKKIF</sequence>
<dbReference type="RefSeq" id="XP_038058383.1">
    <property type="nucleotide sequence ID" value="XM_038202455.1"/>
</dbReference>
<accession>A0A914A3H3</accession>
<feature type="compositionally biased region" description="Polar residues" evidence="8">
    <location>
        <begin position="279"/>
        <end position="297"/>
    </location>
</feature>
<dbReference type="FunFam" id="2.170.210.10:FF:000001">
    <property type="entry name" value="Non-homologous end-joining factor 1"/>
    <property type="match status" value="1"/>
</dbReference>
<dbReference type="Pfam" id="PF09302">
    <property type="entry name" value="XLF"/>
    <property type="match status" value="1"/>
</dbReference>
<evidence type="ECO:0000256" key="1">
    <source>
        <dbReference type="ARBA" id="ARBA00004123"/>
    </source>
</evidence>
<keyword evidence="5" id="KW-0539">Nucleus</keyword>
<evidence type="ECO:0000256" key="6">
    <source>
        <dbReference type="ARBA" id="ARBA00025747"/>
    </source>
</evidence>
<evidence type="ECO:0000313" key="12">
    <source>
        <dbReference type="Proteomes" id="UP000887568"/>
    </source>
</evidence>
<dbReference type="Gene3D" id="1.10.287.450">
    <property type="entry name" value="Helix hairpin bin"/>
    <property type="match status" value="1"/>
</dbReference>
<dbReference type="RefSeq" id="XP_038058381.1">
    <property type="nucleotide sequence ID" value="XM_038202453.1"/>
</dbReference>
<dbReference type="CDD" id="cd22285">
    <property type="entry name" value="HD_XLF_N"/>
    <property type="match status" value="1"/>
</dbReference>
<evidence type="ECO:0000256" key="8">
    <source>
        <dbReference type="SAM" id="MobiDB-lite"/>
    </source>
</evidence>
<dbReference type="Pfam" id="PF21928">
    <property type="entry name" value="XLF_CC"/>
    <property type="match status" value="1"/>
</dbReference>
<proteinExistence type="inferred from homology"/>
<evidence type="ECO:0000313" key="11">
    <source>
        <dbReference type="EnsemblMetazoa" id="XP_038058383.1"/>
    </source>
</evidence>
<keyword evidence="2" id="KW-0227">DNA damage</keyword>
<dbReference type="FunFam" id="1.10.287.450:FF:000003">
    <property type="entry name" value="Non-homologous end-joining factor 1"/>
    <property type="match status" value="1"/>
</dbReference>
<dbReference type="GO" id="GO:0045027">
    <property type="term" value="F:DNA end binding"/>
    <property type="evidence" value="ECO:0007669"/>
    <property type="project" value="TreeGrafter"/>
</dbReference>
<feature type="domain" description="XLF-like N-terminal" evidence="9">
    <location>
        <begin position="21"/>
        <end position="131"/>
    </location>
</feature>
<protein>
    <recommendedName>
        <fullName evidence="7">Non-homologous end-joining factor 1</fullName>
    </recommendedName>
</protein>
<dbReference type="GO" id="GO:0032807">
    <property type="term" value="C:DNA ligase IV complex"/>
    <property type="evidence" value="ECO:0007669"/>
    <property type="project" value="TreeGrafter"/>
</dbReference>
<organism evidence="11 12">
    <name type="scientific">Patiria miniata</name>
    <name type="common">Bat star</name>
    <name type="synonym">Asterina miniata</name>
    <dbReference type="NCBI Taxonomy" id="46514"/>
    <lineage>
        <taxon>Eukaryota</taxon>
        <taxon>Metazoa</taxon>
        <taxon>Echinodermata</taxon>
        <taxon>Eleutherozoa</taxon>
        <taxon>Asterozoa</taxon>
        <taxon>Asteroidea</taxon>
        <taxon>Valvatacea</taxon>
        <taxon>Valvatida</taxon>
        <taxon>Asterinidae</taxon>
        <taxon>Patiria</taxon>
    </lineage>
</organism>
<dbReference type="InterPro" id="IPR052287">
    <property type="entry name" value="NHEJ_factor"/>
</dbReference>
<dbReference type="OMA" id="EFHCCPA"/>
<dbReference type="Proteomes" id="UP000887568">
    <property type="component" value="Unplaced"/>
</dbReference>
<dbReference type="EnsemblMetazoa" id="XM_038202455.1">
    <property type="protein sequence ID" value="XP_038058383.1"/>
    <property type="gene ID" value="LOC119729739"/>
</dbReference>
<evidence type="ECO:0000256" key="7">
    <source>
        <dbReference type="ARBA" id="ARBA00044529"/>
    </source>
</evidence>
<evidence type="ECO:0000256" key="5">
    <source>
        <dbReference type="ARBA" id="ARBA00023242"/>
    </source>
</evidence>
<dbReference type="PANTHER" id="PTHR32235">
    <property type="entry name" value="NON-HOMOLOGOUS END-JOINING FACTOR 1"/>
    <property type="match status" value="1"/>
</dbReference>
<dbReference type="AlphaFoldDB" id="A0A914A3H3"/>
<dbReference type="PANTHER" id="PTHR32235:SF1">
    <property type="entry name" value="NON-HOMOLOGOUS END-JOINING FACTOR 1"/>
    <property type="match status" value="1"/>
</dbReference>
<comment type="similarity">
    <text evidence="6">Belongs to the XRCC4-XLF family. XLF subfamily.</text>
</comment>
<dbReference type="InterPro" id="IPR038051">
    <property type="entry name" value="XRCC4-like_N_sf"/>
</dbReference>
<dbReference type="InterPro" id="IPR015381">
    <property type="entry name" value="XLF-like_N"/>
</dbReference>